<organism evidence="1 2">
    <name type="scientific">Anopheles albimanus</name>
    <name type="common">New world malaria mosquito</name>
    <dbReference type="NCBI Taxonomy" id="7167"/>
    <lineage>
        <taxon>Eukaryota</taxon>
        <taxon>Metazoa</taxon>
        <taxon>Ecdysozoa</taxon>
        <taxon>Arthropoda</taxon>
        <taxon>Hexapoda</taxon>
        <taxon>Insecta</taxon>
        <taxon>Pterygota</taxon>
        <taxon>Neoptera</taxon>
        <taxon>Endopterygota</taxon>
        <taxon>Diptera</taxon>
        <taxon>Nematocera</taxon>
        <taxon>Culicoidea</taxon>
        <taxon>Culicidae</taxon>
        <taxon>Anophelinae</taxon>
        <taxon>Anopheles</taxon>
    </lineage>
</organism>
<dbReference type="Proteomes" id="UP000069272">
    <property type="component" value="Chromosome 2R"/>
</dbReference>
<keyword evidence="2" id="KW-1185">Reference proteome</keyword>
<dbReference type="VEuPathDB" id="VectorBase:AALB014787"/>
<protein>
    <submittedName>
        <fullName evidence="1">Uncharacterized protein</fullName>
    </submittedName>
</protein>
<evidence type="ECO:0000313" key="1">
    <source>
        <dbReference type="EnsemblMetazoa" id="AALB014787-PA"/>
    </source>
</evidence>
<accession>A0A182FYV8</accession>
<evidence type="ECO:0000313" key="2">
    <source>
        <dbReference type="Proteomes" id="UP000069272"/>
    </source>
</evidence>
<dbReference type="EnsemblMetazoa" id="AALB014787-RA">
    <property type="protein sequence ID" value="AALB014787-PA"/>
    <property type="gene ID" value="AALB014787"/>
</dbReference>
<proteinExistence type="predicted"/>
<sequence length="50" mass="5839">MRSWNFPFLESECVVASYFRMDNITYFHILPPERATSRRVRRPSAGGDSS</sequence>
<name>A0A182FYV8_ANOAL</name>
<reference evidence="1" key="2">
    <citation type="submission" date="2022-08" db="UniProtKB">
        <authorList>
            <consortium name="EnsemblMetazoa"/>
        </authorList>
    </citation>
    <scope>IDENTIFICATION</scope>
    <source>
        <strain evidence="1">STECLA/ALBI9_A</strain>
    </source>
</reference>
<dbReference type="AlphaFoldDB" id="A0A182FYV8"/>
<reference evidence="1 2" key="1">
    <citation type="journal article" date="2017" name="G3 (Bethesda)">
        <title>The Physical Genome Mapping of Anopheles albimanus Corrected Scaffold Misassemblies and Identified Interarm Rearrangements in Genus Anopheles.</title>
        <authorList>
            <person name="Artemov G.N."/>
            <person name="Peery A.N."/>
            <person name="Jiang X."/>
            <person name="Tu Z."/>
            <person name="Stegniy V.N."/>
            <person name="Sharakhova M.V."/>
            <person name="Sharakhov I.V."/>
        </authorList>
    </citation>
    <scope>NUCLEOTIDE SEQUENCE [LARGE SCALE GENOMIC DNA]</scope>
    <source>
        <strain evidence="1 2">ALBI9_A</strain>
    </source>
</reference>